<protein>
    <submittedName>
        <fullName evidence="2">Uncharacterized protein</fullName>
    </submittedName>
</protein>
<evidence type="ECO:0000313" key="2">
    <source>
        <dbReference type="EMBL" id="KAJ7340718.1"/>
    </source>
</evidence>
<dbReference type="AlphaFoldDB" id="A0AAD7EMQ7"/>
<comment type="caution">
    <text evidence="2">The sequence shown here is derived from an EMBL/GenBank/DDBJ whole genome shotgun (WGS) entry which is preliminary data.</text>
</comment>
<evidence type="ECO:0000313" key="3">
    <source>
        <dbReference type="Proteomes" id="UP001218218"/>
    </source>
</evidence>
<feature type="compositionally biased region" description="Polar residues" evidence="1">
    <location>
        <begin position="53"/>
        <end position="63"/>
    </location>
</feature>
<gene>
    <name evidence="2" type="ORF">DFH08DRAFT_875101</name>
</gene>
<feature type="compositionally biased region" description="Basic and acidic residues" evidence="1">
    <location>
        <begin position="1"/>
        <end position="29"/>
    </location>
</feature>
<proteinExistence type="predicted"/>
<name>A0AAD7EMQ7_9AGAR</name>
<feature type="region of interest" description="Disordered" evidence="1">
    <location>
        <begin position="1"/>
        <end position="68"/>
    </location>
</feature>
<evidence type="ECO:0000256" key="1">
    <source>
        <dbReference type="SAM" id="MobiDB-lite"/>
    </source>
</evidence>
<reference evidence="2" key="1">
    <citation type="submission" date="2023-03" db="EMBL/GenBank/DDBJ databases">
        <title>Massive genome expansion in bonnet fungi (Mycena s.s.) driven by repeated elements and novel gene families across ecological guilds.</title>
        <authorList>
            <consortium name="Lawrence Berkeley National Laboratory"/>
            <person name="Harder C.B."/>
            <person name="Miyauchi S."/>
            <person name="Viragh M."/>
            <person name="Kuo A."/>
            <person name="Thoen E."/>
            <person name="Andreopoulos B."/>
            <person name="Lu D."/>
            <person name="Skrede I."/>
            <person name="Drula E."/>
            <person name="Henrissat B."/>
            <person name="Morin E."/>
            <person name="Kohler A."/>
            <person name="Barry K."/>
            <person name="LaButti K."/>
            <person name="Morin E."/>
            <person name="Salamov A."/>
            <person name="Lipzen A."/>
            <person name="Mereny Z."/>
            <person name="Hegedus B."/>
            <person name="Baldrian P."/>
            <person name="Stursova M."/>
            <person name="Weitz H."/>
            <person name="Taylor A."/>
            <person name="Grigoriev I.V."/>
            <person name="Nagy L.G."/>
            <person name="Martin F."/>
            <person name="Kauserud H."/>
        </authorList>
    </citation>
    <scope>NUCLEOTIDE SEQUENCE</scope>
    <source>
        <strain evidence="2">CBHHK002</strain>
    </source>
</reference>
<accession>A0AAD7EMQ7</accession>
<sequence length="174" mass="19443">MPPIRRFDSDTTHVSDSEPERETAREAARLVRAHKTRTSRTCTSSARRRSSTPFSDSSNTQQIPEPAAIEPYFGLEARLSNLESEVAQLRVPLKAPTPQRPEHGRSLADKCVGNDFPIDTPENPPLAAPNSFHDAVQEEVRVQLGVLHQALDEFEQLVESSESRKCLLESSREL</sequence>
<organism evidence="2 3">
    <name type="scientific">Mycena albidolilacea</name>
    <dbReference type="NCBI Taxonomy" id="1033008"/>
    <lineage>
        <taxon>Eukaryota</taxon>
        <taxon>Fungi</taxon>
        <taxon>Dikarya</taxon>
        <taxon>Basidiomycota</taxon>
        <taxon>Agaricomycotina</taxon>
        <taxon>Agaricomycetes</taxon>
        <taxon>Agaricomycetidae</taxon>
        <taxon>Agaricales</taxon>
        <taxon>Marasmiineae</taxon>
        <taxon>Mycenaceae</taxon>
        <taxon>Mycena</taxon>
    </lineage>
</organism>
<dbReference type="Proteomes" id="UP001218218">
    <property type="component" value="Unassembled WGS sequence"/>
</dbReference>
<keyword evidence="3" id="KW-1185">Reference proteome</keyword>
<feature type="region of interest" description="Disordered" evidence="1">
    <location>
        <begin position="92"/>
        <end position="130"/>
    </location>
</feature>
<dbReference type="EMBL" id="JARIHO010000026">
    <property type="protein sequence ID" value="KAJ7340718.1"/>
    <property type="molecule type" value="Genomic_DNA"/>
</dbReference>